<organism evidence="1 2">
    <name type="scientific">Parasponia andersonii</name>
    <name type="common">Sponia andersonii</name>
    <dbReference type="NCBI Taxonomy" id="3476"/>
    <lineage>
        <taxon>Eukaryota</taxon>
        <taxon>Viridiplantae</taxon>
        <taxon>Streptophyta</taxon>
        <taxon>Embryophyta</taxon>
        <taxon>Tracheophyta</taxon>
        <taxon>Spermatophyta</taxon>
        <taxon>Magnoliopsida</taxon>
        <taxon>eudicotyledons</taxon>
        <taxon>Gunneridae</taxon>
        <taxon>Pentapetalae</taxon>
        <taxon>rosids</taxon>
        <taxon>fabids</taxon>
        <taxon>Rosales</taxon>
        <taxon>Cannabaceae</taxon>
        <taxon>Parasponia</taxon>
    </lineage>
</organism>
<gene>
    <name evidence="1" type="ORF">PanWU01x14_025710</name>
</gene>
<dbReference type="AlphaFoldDB" id="A0A2P5DWZ8"/>
<dbReference type="EMBL" id="JXTB01000012">
    <property type="protein sequence ID" value="PON77815.1"/>
    <property type="molecule type" value="Genomic_DNA"/>
</dbReference>
<name>A0A2P5DWZ8_PARAD</name>
<accession>A0A2P5DWZ8</accession>
<dbReference type="Proteomes" id="UP000237105">
    <property type="component" value="Unassembled WGS sequence"/>
</dbReference>
<reference evidence="2" key="1">
    <citation type="submission" date="2016-06" db="EMBL/GenBank/DDBJ databases">
        <title>Parallel loss of symbiosis genes in relatives of nitrogen-fixing non-legume Parasponia.</title>
        <authorList>
            <person name="Van Velzen R."/>
            <person name="Holmer R."/>
            <person name="Bu F."/>
            <person name="Rutten L."/>
            <person name="Van Zeijl A."/>
            <person name="Liu W."/>
            <person name="Santuari L."/>
            <person name="Cao Q."/>
            <person name="Sharma T."/>
            <person name="Shen D."/>
            <person name="Roswanjaya Y."/>
            <person name="Wardhani T."/>
            <person name="Kalhor M.S."/>
            <person name="Jansen J."/>
            <person name="Van den Hoogen J."/>
            <person name="Gungor B."/>
            <person name="Hartog M."/>
            <person name="Hontelez J."/>
            <person name="Verver J."/>
            <person name="Yang W.-C."/>
            <person name="Schijlen E."/>
            <person name="Repin R."/>
            <person name="Schilthuizen M."/>
            <person name="Schranz E."/>
            <person name="Heidstra R."/>
            <person name="Miyata K."/>
            <person name="Fedorova E."/>
            <person name="Kohlen W."/>
            <person name="Bisseling T."/>
            <person name="Smit S."/>
            <person name="Geurts R."/>
        </authorList>
    </citation>
    <scope>NUCLEOTIDE SEQUENCE [LARGE SCALE GENOMIC DNA]</scope>
    <source>
        <strain evidence="2">cv. WU1-14</strain>
    </source>
</reference>
<evidence type="ECO:0000313" key="1">
    <source>
        <dbReference type="EMBL" id="PON77815.1"/>
    </source>
</evidence>
<comment type="caution">
    <text evidence="1">The sequence shown here is derived from an EMBL/GenBank/DDBJ whole genome shotgun (WGS) entry which is preliminary data.</text>
</comment>
<evidence type="ECO:0000313" key="2">
    <source>
        <dbReference type="Proteomes" id="UP000237105"/>
    </source>
</evidence>
<protein>
    <submittedName>
        <fullName evidence="1">Uncharacterized protein</fullName>
    </submittedName>
</protein>
<proteinExistence type="predicted"/>
<feature type="non-terminal residue" evidence="1">
    <location>
        <position position="69"/>
    </location>
</feature>
<sequence length="69" mass="7595">MSDCQNLPRLHFSATVAKLSGDSLQRFVDSRQWMRADTSTLETGGAAASLVNNSLFLSLSFKPLCEEDE</sequence>
<keyword evidence="2" id="KW-1185">Reference proteome</keyword>